<dbReference type="InterPro" id="IPR002885">
    <property type="entry name" value="PPR_rpt"/>
</dbReference>
<dbReference type="GO" id="GO:0008270">
    <property type="term" value="F:zinc ion binding"/>
    <property type="evidence" value="ECO:0007669"/>
    <property type="project" value="InterPro"/>
</dbReference>
<dbReference type="FunFam" id="1.25.40.10:FF:000366">
    <property type="entry name" value="Pentatricopeptide (PPR) repeat-containing protein"/>
    <property type="match status" value="1"/>
</dbReference>
<reference evidence="5" key="1">
    <citation type="submission" date="2018-02" db="EMBL/GenBank/DDBJ databases">
        <authorList>
            <person name="Cohen D.B."/>
            <person name="Kent A.D."/>
        </authorList>
    </citation>
    <scope>NUCLEOTIDE SEQUENCE</scope>
</reference>
<dbReference type="PANTHER" id="PTHR24015:SF1063">
    <property type="entry name" value="OS12G0156900 PROTEIN"/>
    <property type="match status" value="1"/>
</dbReference>
<feature type="repeat" description="PPR" evidence="3">
    <location>
        <begin position="136"/>
        <end position="171"/>
    </location>
</feature>
<dbReference type="InterPro" id="IPR032867">
    <property type="entry name" value="DYW_dom"/>
</dbReference>
<dbReference type="InterPro" id="IPR046849">
    <property type="entry name" value="E2_motif"/>
</dbReference>
<organism evidence="5">
    <name type="scientific">Fagus sylvatica</name>
    <name type="common">Beechnut</name>
    <dbReference type="NCBI Taxonomy" id="28930"/>
    <lineage>
        <taxon>Eukaryota</taxon>
        <taxon>Viridiplantae</taxon>
        <taxon>Streptophyta</taxon>
        <taxon>Embryophyta</taxon>
        <taxon>Tracheophyta</taxon>
        <taxon>Spermatophyta</taxon>
        <taxon>Magnoliopsida</taxon>
        <taxon>eudicotyledons</taxon>
        <taxon>Gunneridae</taxon>
        <taxon>Pentapetalae</taxon>
        <taxon>rosids</taxon>
        <taxon>fabids</taxon>
        <taxon>Fagales</taxon>
        <taxon>Fagaceae</taxon>
        <taxon>Fagus</taxon>
    </lineage>
</organism>
<comment type="similarity">
    <text evidence="1">Belongs to the PPR family. PCMP-H subfamily.</text>
</comment>
<dbReference type="AlphaFoldDB" id="A0A2N9IWZ0"/>
<dbReference type="Pfam" id="PF14432">
    <property type="entry name" value="DYW_deaminase"/>
    <property type="match status" value="1"/>
</dbReference>
<evidence type="ECO:0000313" key="5">
    <source>
        <dbReference type="EMBL" id="SPD29088.1"/>
    </source>
</evidence>
<dbReference type="GO" id="GO:0003723">
    <property type="term" value="F:RNA binding"/>
    <property type="evidence" value="ECO:0007669"/>
    <property type="project" value="InterPro"/>
</dbReference>
<evidence type="ECO:0000256" key="2">
    <source>
        <dbReference type="ARBA" id="ARBA00022737"/>
    </source>
</evidence>
<evidence type="ECO:0000256" key="1">
    <source>
        <dbReference type="ARBA" id="ARBA00006643"/>
    </source>
</evidence>
<dbReference type="NCBIfam" id="TIGR00756">
    <property type="entry name" value="PPR"/>
    <property type="match status" value="3"/>
</dbReference>
<name>A0A2N9IWZ0_FAGSY</name>
<gene>
    <name evidence="5" type="ORF">FSB_LOCUS56970</name>
</gene>
<dbReference type="PROSITE" id="PS51375">
    <property type="entry name" value="PPR"/>
    <property type="match status" value="4"/>
</dbReference>
<proteinExistence type="inferred from homology"/>
<dbReference type="InterPro" id="IPR046848">
    <property type="entry name" value="E_motif"/>
</dbReference>
<feature type="domain" description="DYW" evidence="4">
    <location>
        <begin position="656"/>
        <end position="748"/>
    </location>
</feature>
<dbReference type="FunFam" id="1.25.40.10:FF:000144">
    <property type="entry name" value="Pentatricopeptide repeat-containing protein, mitochondrial"/>
    <property type="match status" value="1"/>
</dbReference>
<keyword evidence="2" id="KW-0677">Repeat</keyword>
<dbReference type="Pfam" id="PF20430">
    <property type="entry name" value="Eplus_motif"/>
    <property type="match status" value="1"/>
</dbReference>
<dbReference type="Pfam" id="PF20431">
    <property type="entry name" value="E_motif"/>
    <property type="match status" value="1"/>
</dbReference>
<dbReference type="PANTHER" id="PTHR24015">
    <property type="entry name" value="OS07G0578800 PROTEIN-RELATED"/>
    <property type="match status" value="1"/>
</dbReference>
<feature type="repeat" description="PPR" evidence="3">
    <location>
        <begin position="340"/>
        <end position="374"/>
    </location>
</feature>
<evidence type="ECO:0000256" key="3">
    <source>
        <dbReference type="PROSITE-ProRule" id="PRU00708"/>
    </source>
</evidence>
<dbReference type="Pfam" id="PF01535">
    <property type="entry name" value="PPR"/>
    <property type="match status" value="2"/>
</dbReference>
<dbReference type="InterPro" id="IPR011990">
    <property type="entry name" value="TPR-like_helical_dom_sf"/>
</dbReference>
<accession>A0A2N9IWZ0</accession>
<dbReference type="GO" id="GO:0009451">
    <property type="term" value="P:RNA modification"/>
    <property type="evidence" value="ECO:0007669"/>
    <property type="project" value="InterPro"/>
</dbReference>
<dbReference type="Pfam" id="PF13041">
    <property type="entry name" value="PPR_2"/>
    <property type="match status" value="3"/>
</dbReference>
<feature type="repeat" description="PPR" evidence="3">
    <location>
        <begin position="238"/>
        <end position="272"/>
    </location>
</feature>
<dbReference type="InterPro" id="IPR046960">
    <property type="entry name" value="PPR_At4g14850-like_plant"/>
</dbReference>
<dbReference type="FunFam" id="1.25.40.10:FF:000073">
    <property type="entry name" value="Pentatricopeptide repeat-containing protein chloroplastic"/>
    <property type="match status" value="1"/>
</dbReference>
<sequence>MKGDVAQMVERSLSMRELLPQPLLSFMNGTLTHKLLKTHNPIFLNQSLYTTITTTHFPQNGFTLNLPLTSLQCGTMLQSLTNTKSITKGQQLHAHITTSGTHQNNTYLNTKLVAFYASCGRMAQAHFIFHGIEFKNSFLWNFMIRGYASSACCSFKSLALYRQMLSFGWKADKYTYPFVLKACGDLLLVEIGRRVHCEVVVSGLDSDIYVGNSLLAMYSKFGDMGMARMLFDRMPVRDLTSWNTMISGYVKNDNPKEALVVFDKMKKAGLTVDGTTLLGLLSACAGLMALKLGKTVHGYVVRNNAEFSNKFLRNSLVEMYCSCNSIAYARRLFDEVKLKDIVSWNSMISGYEQSGDGFASLRLFCKMVTEGAGPDEVTIVTVLGACDRIMALHFGTSVHSYLVKKGFGVNTIVGTSLIDMYSKCGSLACSCHVFDEMPEKNLVSWSAMVAGYGAHGRGREAISIFHDMIANNIRPDEGVLTSVLSACSHAGLVNEGRQIFHGMTTKYNVKPTPAHYSCLVDLLGRAGHLNEAYELIKSMEVVPTSDIWAALLSACRLHQNVNLAEILEQKVFEMNPKGAGSYVCLSNIYAAEKRWDDVERVRAMVRNKGLKKPPGCSFVEVDKMVHRFLVGDRSHQQTQYIYAKLEDLNKRLKEAGYKPDTSSVFYNVDKEVKEKMLWDHSERLAIAFALIYTGPGTIIRITKNLRICGDCHTVTKLISKLMCREIIMRDIHRFHHFKDGSCSCGDYW</sequence>
<evidence type="ECO:0000259" key="4">
    <source>
        <dbReference type="Pfam" id="PF14432"/>
    </source>
</evidence>
<feature type="repeat" description="PPR" evidence="3">
    <location>
        <begin position="441"/>
        <end position="475"/>
    </location>
</feature>
<dbReference type="Gene3D" id="1.25.40.10">
    <property type="entry name" value="Tetratricopeptide repeat domain"/>
    <property type="match status" value="5"/>
</dbReference>
<dbReference type="FunFam" id="1.25.40.10:FF:000344">
    <property type="entry name" value="Pentatricopeptide repeat-containing protein"/>
    <property type="match status" value="1"/>
</dbReference>
<dbReference type="EMBL" id="OIVN01006259">
    <property type="protein sequence ID" value="SPD29088.1"/>
    <property type="molecule type" value="Genomic_DNA"/>
</dbReference>
<protein>
    <recommendedName>
        <fullName evidence="4">DYW domain-containing protein</fullName>
    </recommendedName>
</protein>